<organism evidence="1 2">
    <name type="scientific">Geomonas terrae</name>
    <dbReference type="NCBI Taxonomy" id="2562681"/>
    <lineage>
        <taxon>Bacteria</taxon>
        <taxon>Pseudomonadati</taxon>
        <taxon>Thermodesulfobacteriota</taxon>
        <taxon>Desulfuromonadia</taxon>
        <taxon>Geobacterales</taxon>
        <taxon>Geobacteraceae</taxon>
        <taxon>Geomonas</taxon>
    </lineage>
</organism>
<proteinExistence type="predicted"/>
<evidence type="ECO:0000313" key="2">
    <source>
        <dbReference type="Proteomes" id="UP000306416"/>
    </source>
</evidence>
<dbReference type="Proteomes" id="UP000306416">
    <property type="component" value="Unassembled WGS sequence"/>
</dbReference>
<evidence type="ECO:0008006" key="3">
    <source>
        <dbReference type="Google" id="ProtNLM"/>
    </source>
</evidence>
<dbReference type="EMBL" id="SRSC01000001">
    <property type="protein sequence ID" value="TGU74926.1"/>
    <property type="molecule type" value="Genomic_DNA"/>
</dbReference>
<protein>
    <recommendedName>
        <fullName evidence="3">Carbohydrate-binding protein</fullName>
    </recommendedName>
</protein>
<reference evidence="1 2" key="1">
    <citation type="submission" date="2019-04" db="EMBL/GenBank/DDBJ databases">
        <title>Geobacter oryzae sp. nov., ferric-reducing bacteria isolated from paddy soil.</title>
        <authorList>
            <person name="Xu Z."/>
            <person name="Masuda Y."/>
            <person name="Itoh H."/>
            <person name="Senoo K."/>
        </authorList>
    </citation>
    <scope>NUCLEOTIDE SEQUENCE [LARGE SCALE GENOMIC DNA]</scope>
    <source>
        <strain evidence="1 2">Red111</strain>
    </source>
</reference>
<accession>A0A4S1CNP5</accession>
<name>A0A4S1CNP5_9BACT</name>
<dbReference type="RefSeq" id="WP_135869244.1">
    <property type="nucleotide sequence ID" value="NZ_SRSC01000001.1"/>
</dbReference>
<gene>
    <name evidence="1" type="ORF">E4633_05575</name>
</gene>
<comment type="caution">
    <text evidence="1">The sequence shown here is derived from an EMBL/GenBank/DDBJ whole genome shotgun (WGS) entry which is preliminary data.</text>
</comment>
<evidence type="ECO:0000313" key="1">
    <source>
        <dbReference type="EMBL" id="TGU74926.1"/>
    </source>
</evidence>
<sequence>MRKSIVTQESQDPTKKGIDWLDLESIARVEITSEDPLQPIESALQPIGAPGWCADAPGLQRIRVLFDHPQRIARIYLLISEEEVGRTQEFVLRYAQDGGDTFREIVRQQFTFAPPGTTVEQEEYQVELAGVTALELEIVPDLSGETAKAKLGRLLFA</sequence>
<dbReference type="AlphaFoldDB" id="A0A4S1CNP5"/>
<keyword evidence="2" id="KW-1185">Reference proteome</keyword>